<comment type="caution">
    <text evidence="1">The sequence shown here is derived from an EMBL/GenBank/DDBJ whole genome shotgun (WGS) entry which is preliminary data.</text>
</comment>
<reference evidence="1" key="1">
    <citation type="submission" date="2021-02" db="EMBL/GenBank/DDBJ databases">
        <authorList>
            <person name="Nowell W R."/>
        </authorList>
    </citation>
    <scope>NUCLEOTIDE SEQUENCE</scope>
</reference>
<dbReference type="Proteomes" id="UP000676336">
    <property type="component" value="Unassembled WGS sequence"/>
</dbReference>
<sequence>LGGNPDLYQPVMGQCLFDFNSLLDGLDQTMMSKTIRLN</sequence>
<accession>A0A8S3HM77</accession>
<name>A0A8S3HM77_9BILA</name>
<dbReference type="EMBL" id="CAJOBI010320186">
    <property type="protein sequence ID" value="CAF5183813.1"/>
    <property type="molecule type" value="Genomic_DNA"/>
</dbReference>
<protein>
    <submittedName>
        <fullName evidence="1">Uncharacterized protein</fullName>
    </submittedName>
</protein>
<feature type="non-terminal residue" evidence="1">
    <location>
        <position position="1"/>
    </location>
</feature>
<dbReference type="AlphaFoldDB" id="A0A8S3HM77"/>
<organism evidence="1 2">
    <name type="scientific">Rotaria magnacalcarata</name>
    <dbReference type="NCBI Taxonomy" id="392030"/>
    <lineage>
        <taxon>Eukaryota</taxon>
        <taxon>Metazoa</taxon>
        <taxon>Spiralia</taxon>
        <taxon>Gnathifera</taxon>
        <taxon>Rotifera</taxon>
        <taxon>Eurotatoria</taxon>
        <taxon>Bdelloidea</taxon>
        <taxon>Philodinida</taxon>
        <taxon>Philodinidae</taxon>
        <taxon>Rotaria</taxon>
    </lineage>
</organism>
<gene>
    <name evidence="1" type="ORF">SMN809_LOCUS69777</name>
</gene>
<evidence type="ECO:0000313" key="2">
    <source>
        <dbReference type="Proteomes" id="UP000676336"/>
    </source>
</evidence>
<evidence type="ECO:0000313" key="1">
    <source>
        <dbReference type="EMBL" id="CAF5183813.1"/>
    </source>
</evidence>
<proteinExistence type="predicted"/>